<dbReference type="KEGG" id="orp:MOP44_07995"/>
<name>A0A9J7BT97_9BACT</name>
<dbReference type="EMBL" id="CP093313">
    <property type="protein sequence ID" value="UWZ85872.1"/>
    <property type="molecule type" value="Genomic_DNA"/>
</dbReference>
<dbReference type="PANTHER" id="PTHR47197">
    <property type="entry name" value="PROTEIN NIRF"/>
    <property type="match status" value="1"/>
</dbReference>
<protein>
    <submittedName>
        <fullName evidence="2">Beta-propeller fold lactonase family protein</fullName>
    </submittedName>
</protein>
<organism evidence="2 3">
    <name type="scientific">Occallatibacter riparius</name>
    <dbReference type="NCBI Taxonomy" id="1002689"/>
    <lineage>
        <taxon>Bacteria</taxon>
        <taxon>Pseudomonadati</taxon>
        <taxon>Acidobacteriota</taxon>
        <taxon>Terriglobia</taxon>
        <taxon>Terriglobales</taxon>
        <taxon>Acidobacteriaceae</taxon>
        <taxon>Occallatibacter</taxon>
    </lineage>
</organism>
<evidence type="ECO:0000313" key="2">
    <source>
        <dbReference type="EMBL" id="UWZ85872.1"/>
    </source>
</evidence>
<dbReference type="Pfam" id="PF10282">
    <property type="entry name" value="Lactonase"/>
    <property type="match status" value="1"/>
</dbReference>
<gene>
    <name evidence="2" type="ORF">MOP44_07995</name>
</gene>
<feature type="signal peptide" evidence="1">
    <location>
        <begin position="1"/>
        <end position="20"/>
    </location>
</feature>
<accession>A0A9J7BT97</accession>
<dbReference type="SUPFAM" id="SSF50974">
    <property type="entry name" value="Nitrous oxide reductase, N-terminal domain"/>
    <property type="match status" value="1"/>
</dbReference>
<dbReference type="Gene3D" id="2.130.10.10">
    <property type="entry name" value="YVTN repeat-like/Quinoprotein amine dehydrogenase"/>
    <property type="match status" value="2"/>
</dbReference>
<keyword evidence="3" id="KW-1185">Reference proteome</keyword>
<dbReference type="InterPro" id="IPR015943">
    <property type="entry name" value="WD40/YVTN_repeat-like_dom_sf"/>
</dbReference>
<feature type="chain" id="PRO_5039899804" evidence="1">
    <location>
        <begin position="21"/>
        <end position="330"/>
    </location>
</feature>
<dbReference type="PANTHER" id="PTHR47197:SF3">
    <property type="entry name" value="DIHYDRO-HEME D1 DEHYDROGENASE"/>
    <property type="match status" value="1"/>
</dbReference>
<evidence type="ECO:0000313" key="3">
    <source>
        <dbReference type="Proteomes" id="UP001059380"/>
    </source>
</evidence>
<dbReference type="InterPro" id="IPR011045">
    <property type="entry name" value="N2O_reductase_N"/>
</dbReference>
<reference evidence="2" key="1">
    <citation type="submission" date="2021-04" db="EMBL/GenBank/DDBJ databases">
        <title>Phylogenetic analysis of Acidobacteriaceae.</title>
        <authorList>
            <person name="Qiu L."/>
            <person name="Zhang Q."/>
        </authorList>
    </citation>
    <scope>NUCLEOTIDE SEQUENCE</scope>
    <source>
        <strain evidence="2">DSM 25168</strain>
    </source>
</reference>
<dbReference type="AlphaFoldDB" id="A0A9J7BT97"/>
<dbReference type="Proteomes" id="UP001059380">
    <property type="component" value="Chromosome"/>
</dbReference>
<evidence type="ECO:0000256" key="1">
    <source>
        <dbReference type="SAM" id="SignalP"/>
    </source>
</evidence>
<keyword evidence="1" id="KW-0732">Signal</keyword>
<dbReference type="InterPro" id="IPR051200">
    <property type="entry name" value="Host-pathogen_enzymatic-act"/>
</dbReference>
<dbReference type="RefSeq" id="WP_260795490.1">
    <property type="nucleotide sequence ID" value="NZ_CP093313.1"/>
</dbReference>
<proteinExistence type="predicted"/>
<sequence length="330" mass="34937">MNKSCGVALLLATFAPAAFSQQARLLVAQKGESSLGIIDPSAGKLIASVPEGGVTGHEVIASPDGRFAYVPIYGNSGVGKPGTDGTKLVVIDIASQKIAGTVDFGHGIRPHMPIFGPKDGLLYVTTELDQTVTQIDPKTLKIVGTIPTGQPESHMLALSHNGRRGYTANVGPGTVSVLDIAARKTLTVIPISKTTQRISITPDDKWVITADQIKPQLAVIDTAINKIAHWVPIDGIAYGTAPTLDGRYLIATIPLKNEVAIVDLKTMQVARNVPTPPDPQEVLMRPDHKVAYVSCVGSHQVAEIDLATWKVTRTIQDGNNSDGIAWAAVK</sequence>
<dbReference type="InterPro" id="IPR019405">
    <property type="entry name" value="Lactonase_7-beta_prop"/>
</dbReference>